<evidence type="ECO:0000256" key="14">
    <source>
        <dbReference type="ARBA" id="ARBA00023303"/>
    </source>
</evidence>
<keyword evidence="10 19" id="KW-0675">Receptor</keyword>
<dbReference type="CDD" id="cd06382">
    <property type="entry name" value="PBP1_iGluR_Kainate"/>
    <property type="match status" value="1"/>
</dbReference>
<dbReference type="EMBL" id="QDEB01010117">
    <property type="protein sequence ID" value="RZC42180.1"/>
    <property type="molecule type" value="Genomic_DNA"/>
</dbReference>
<dbReference type="FunFam" id="3.40.190.10:FF:000147">
    <property type="entry name" value="Uncharacterized protein, isoform C"/>
    <property type="match status" value="1"/>
</dbReference>
<keyword evidence="20" id="KW-1185">Reference proteome</keyword>
<keyword evidence="13" id="KW-1071">Ligand-gated ion channel</keyword>
<gene>
    <name evidence="19" type="ORF">BDFB_002512</name>
</gene>
<dbReference type="SMART" id="SM00918">
    <property type="entry name" value="Lig_chan-Glu_bd"/>
    <property type="match status" value="2"/>
</dbReference>
<comment type="similarity">
    <text evidence="1">Belongs to the glutamate-gated ion channel (TC 1.A.10.1) family.</text>
</comment>
<keyword evidence="9 16" id="KW-0472">Membrane</keyword>
<dbReference type="Gene3D" id="3.40.50.2300">
    <property type="match status" value="4"/>
</dbReference>
<reference evidence="19 20" key="1">
    <citation type="submission" date="2017-03" db="EMBL/GenBank/DDBJ databases">
        <title>Genome of the blue death feigning beetle - Asbolus verrucosus.</title>
        <authorList>
            <person name="Rider S.D."/>
        </authorList>
    </citation>
    <scope>NUCLEOTIDE SEQUENCE [LARGE SCALE GENOMIC DNA]</scope>
    <source>
        <strain evidence="19">Butters</strain>
        <tissue evidence="19">Head and leg muscle</tissue>
    </source>
</reference>
<keyword evidence="4 16" id="KW-0812">Transmembrane</keyword>
<evidence type="ECO:0000256" key="3">
    <source>
        <dbReference type="ARBA" id="ARBA00022475"/>
    </source>
</evidence>
<dbReference type="GO" id="GO:0045211">
    <property type="term" value="C:postsynaptic membrane"/>
    <property type="evidence" value="ECO:0007669"/>
    <property type="project" value="UniProtKB-SubCell"/>
</dbReference>
<evidence type="ECO:0000256" key="16">
    <source>
        <dbReference type="SAM" id="Phobius"/>
    </source>
</evidence>
<dbReference type="Proteomes" id="UP000292052">
    <property type="component" value="Unassembled WGS sequence"/>
</dbReference>
<keyword evidence="2" id="KW-0813">Transport</keyword>
<dbReference type="Pfam" id="PF10613">
    <property type="entry name" value="Lig_chan-Glu_bd"/>
    <property type="match status" value="2"/>
</dbReference>
<keyword evidence="11" id="KW-0325">Glycoprotein</keyword>
<evidence type="ECO:0000256" key="12">
    <source>
        <dbReference type="ARBA" id="ARBA00023257"/>
    </source>
</evidence>
<feature type="transmembrane region" description="Helical" evidence="16">
    <location>
        <begin position="431"/>
        <end position="453"/>
    </location>
</feature>
<dbReference type="FunFam" id="3.40.190.10:FF:000060">
    <property type="entry name" value="Glutamate receptor ionotropic, kainate 1"/>
    <property type="match status" value="1"/>
</dbReference>
<keyword evidence="5" id="KW-0732">Signal</keyword>
<evidence type="ECO:0000256" key="6">
    <source>
        <dbReference type="ARBA" id="ARBA00022989"/>
    </source>
</evidence>
<comment type="caution">
    <text evidence="19">The sequence shown here is derived from an EMBL/GenBank/DDBJ whole genome shotgun (WGS) entry which is preliminary data.</text>
</comment>
<dbReference type="Pfam" id="PF00060">
    <property type="entry name" value="Lig_chan"/>
    <property type="match status" value="2"/>
</dbReference>
<name>A0A482WAE1_ASBVE</name>
<dbReference type="Gene3D" id="1.10.287.70">
    <property type="match status" value="3"/>
</dbReference>
<protein>
    <submittedName>
        <fullName evidence="19">Glutamate receptor ionotropic, kainate 2</fullName>
    </submittedName>
</protein>
<dbReference type="Pfam" id="PF01094">
    <property type="entry name" value="ANF_receptor"/>
    <property type="match status" value="2"/>
</dbReference>
<feature type="domain" description="Ionotropic glutamate receptor L-glutamate and glycine-binding" evidence="18">
    <location>
        <begin position="1035"/>
        <end position="1100"/>
    </location>
</feature>
<evidence type="ECO:0000256" key="4">
    <source>
        <dbReference type="ARBA" id="ARBA00022692"/>
    </source>
</evidence>
<feature type="transmembrane region" description="Helical" evidence="16">
    <location>
        <begin position="637"/>
        <end position="661"/>
    </location>
</feature>
<feature type="transmembrane region" description="Helical" evidence="16">
    <location>
        <begin position="1203"/>
        <end position="1225"/>
    </location>
</feature>
<dbReference type="InterPro" id="IPR015683">
    <property type="entry name" value="Ionotropic_Glu_rcpt"/>
</dbReference>
<dbReference type="AlphaFoldDB" id="A0A482WAE1"/>
<keyword evidence="8" id="KW-0406">Ion transport</keyword>
<evidence type="ECO:0000256" key="10">
    <source>
        <dbReference type="ARBA" id="ARBA00023170"/>
    </source>
</evidence>
<dbReference type="FunFam" id="1.10.287.70:FF:000134">
    <property type="entry name" value="Glutamate receptor, ionotropic kainate"/>
    <property type="match status" value="1"/>
</dbReference>
<evidence type="ECO:0000256" key="9">
    <source>
        <dbReference type="ARBA" id="ARBA00023136"/>
    </source>
</evidence>
<dbReference type="InterPro" id="IPR019594">
    <property type="entry name" value="Glu/Gly-bd"/>
</dbReference>
<dbReference type="SMART" id="SM00079">
    <property type="entry name" value="PBPe"/>
    <property type="match status" value="2"/>
</dbReference>
<keyword evidence="14" id="KW-0407">Ion channel</keyword>
<evidence type="ECO:0000256" key="13">
    <source>
        <dbReference type="ARBA" id="ARBA00023286"/>
    </source>
</evidence>
<evidence type="ECO:0000313" key="20">
    <source>
        <dbReference type="Proteomes" id="UP000292052"/>
    </source>
</evidence>
<feature type="domain" description="Ionotropic glutamate receptor C-terminal" evidence="17">
    <location>
        <begin position="1025"/>
        <end position="1247"/>
    </location>
</feature>
<dbReference type="FunFam" id="3.40.190.10:FF:000178">
    <property type="entry name" value="Glutamate receptor subunit"/>
    <property type="match status" value="1"/>
</dbReference>
<dbReference type="PANTHER" id="PTHR18966">
    <property type="entry name" value="IONOTROPIC GLUTAMATE RECEPTOR"/>
    <property type="match status" value="1"/>
</dbReference>
<evidence type="ECO:0000259" key="18">
    <source>
        <dbReference type="SMART" id="SM00918"/>
    </source>
</evidence>
<feature type="non-terminal residue" evidence="19">
    <location>
        <position position="1"/>
    </location>
</feature>
<evidence type="ECO:0000256" key="8">
    <source>
        <dbReference type="ARBA" id="ARBA00023065"/>
    </source>
</evidence>
<keyword evidence="7" id="KW-0770">Synapse</keyword>
<dbReference type="InterPro" id="IPR028082">
    <property type="entry name" value="Peripla_BP_I"/>
</dbReference>
<feature type="domain" description="Ionotropic glutamate receptor L-glutamate and glycine-binding" evidence="18">
    <location>
        <begin position="188"/>
        <end position="253"/>
    </location>
</feature>
<sequence length="1262" mass="142294">DLHGVDLEEFKYGGTNITAFRLVDPDGPEVRKVVREWNLSEAKNKKGEISSIIRDNNTFVKAETALMYDAVHLFAKALHDLDTSQQIDIKPLSCDAVDTWPHGYSLINYMKIVEMRGLTGVIKFDHQGFRSDFVLDIIELSKEGLKKIGTWNSTEGVNFTRTYGEAYTQIVEIIQNKTFVVTTILSSPYVMRKEASEKLTGNAQFEGYAVDLIHEISRVLGFNYTIRLAPDGRYGSLNRETKEWDGMIRELLDQKADLAIADLTITYDREQAVDFTMPFMNLGISILYRKPIKQPPNLFSFLSPLSLDVWIYMATAYLGVSVLLFILARFTPYEWQNPHPCNPNPDHLENQFTLFNCMWFAIGSLMQQGCDFLPKFSPYEWDNPHPCNSDPDVLENQFTLLNSLWFTIGSLMQQGSDIAPKAVSTRMVAGMWWFFTLIMISSYTANLAAFLTVERMDSPIESADDLAKQTKIKYGALRGGSTAAFFRDSNFSTYQRMWSFMESQRPSVFTTSNVEGVERVVKGKGSYAFLMESTSIEYVIERNCELTQVGGMLDSKGYGIAMPPIPTVPETRVIPSNKLPDSPFRTAISGAILKLQEEGKLHILKTRWWKEKRGGGACRDETTKTSSTANELGLANVGGVFVVLMGGMGVACVIAVCEFVWKSRKVAVEERDENEEIAFRLATNLMNSKYSNSPFWLVPDAFQIRHYNAFDVSSSACSLLKNGVIAIFGPNSIHSSSYLQTVLDRKEIPHIETDWNQKLLRHNCLLNLYPHPSVLSQAYIDLVIKWNWQKLVVMYENEESLSRIGALLSLHRDYDLSLTFKQLKIDSSGNYRPVLTNIKKTGETNFILDCSIDVLEEVLKQAQQVGIMTDRYNYIITNLDLQTIDLAPFQYSGTNITGKIELKPRLKTALIIDAIELFHEAIMDLTLSQQFIIKSKPLYCNKADNWKSGHTIVNYMKGKTIQGITGVIKFDTEGFRRDFGLDILELTSEGLTKIGNWHSNEGLNIHRSRPGDDKSIEEGNLSNKTFIVITCLTTPYGMLKETTAQLTGNDRFEGFGIDLIEELSKMLGFNYTIIIQEDGYNGNYNAATDEWNGLIGAIIRGRAHLAIADLTVTAERESVVDFTLQFMNLGISILYKKPKPVPPSLFILSPSEWTNPYPCIEEPEYLVNQFSIRNSLWFTIGSLMQQGTEIAPVGISTRTAAGVWWFFTLIMVSSYTANLAAFLTVETLVTPFNNLKELAEQTEIKYGAKRGGATANFFKVTS</sequence>
<feature type="transmembrane region" description="Helical" evidence="16">
    <location>
        <begin position="309"/>
        <end position="328"/>
    </location>
</feature>
<proteinExistence type="inferred from homology"/>
<evidence type="ECO:0000259" key="17">
    <source>
        <dbReference type="SMART" id="SM00079"/>
    </source>
</evidence>
<evidence type="ECO:0000256" key="15">
    <source>
        <dbReference type="ARBA" id="ARBA00034104"/>
    </source>
</evidence>
<feature type="domain" description="Ionotropic glutamate receptor C-terminal" evidence="17">
    <location>
        <begin position="178"/>
        <end position="611"/>
    </location>
</feature>
<dbReference type="SUPFAM" id="SSF53822">
    <property type="entry name" value="Periplasmic binding protein-like I"/>
    <property type="match status" value="2"/>
</dbReference>
<evidence type="ECO:0000313" key="19">
    <source>
        <dbReference type="EMBL" id="RZC42180.1"/>
    </source>
</evidence>
<dbReference type="InterPro" id="IPR001828">
    <property type="entry name" value="ANF_lig-bd_rcpt"/>
</dbReference>
<accession>A0A482WAE1</accession>
<evidence type="ECO:0000256" key="2">
    <source>
        <dbReference type="ARBA" id="ARBA00022448"/>
    </source>
</evidence>
<dbReference type="Gene3D" id="3.40.190.10">
    <property type="entry name" value="Periplasmic binding protein-like II"/>
    <property type="match status" value="3"/>
</dbReference>
<evidence type="ECO:0000256" key="1">
    <source>
        <dbReference type="ARBA" id="ARBA00008685"/>
    </source>
</evidence>
<keyword evidence="3" id="KW-1003">Cell membrane</keyword>
<evidence type="ECO:0000256" key="11">
    <source>
        <dbReference type="ARBA" id="ARBA00023180"/>
    </source>
</evidence>
<evidence type="ECO:0000256" key="7">
    <source>
        <dbReference type="ARBA" id="ARBA00023018"/>
    </source>
</evidence>
<dbReference type="FunFam" id="1.10.287.70:FF:000192">
    <property type="entry name" value="Glutamate receptor, ionotropic kainate"/>
    <property type="match status" value="1"/>
</dbReference>
<dbReference type="GO" id="GO:0015276">
    <property type="term" value="F:ligand-gated monoatomic ion channel activity"/>
    <property type="evidence" value="ECO:0007669"/>
    <property type="project" value="InterPro"/>
</dbReference>
<dbReference type="FunFam" id="1.10.287.70:FF:000143">
    <property type="entry name" value="Probable glutamate receptor"/>
    <property type="match status" value="1"/>
</dbReference>
<comment type="subcellular location">
    <subcellularLocation>
        <location evidence="15">Postsynaptic cell membrane</location>
        <topology evidence="15">Multi-pass membrane protein</topology>
    </subcellularLocation>
</comment>
<keyword evidence="6 16" id="KW-1133">Transmembrane helix</keyword>
<dbReference type="OrthoDB" id="5984008at2759"/>
<evidence type="ECO:0000256" key="5">
    <source>
        <dbReference type="ARBA" id="ARBA00022729"/>
    </source>
</evidence>
<dbReference type="SUPFAM" id="SSF53850">
    <property type="entry name" value="Periplasmic binding protein-like II"/>
    <property type="match status" value="2"/>
</dbReference>
<dbReference type="InterPro" id="IPR001320">
    <property type="entry name" value="Iontro_rcpt_C"/>
</dbReference>
<organism evidence="19 20">
    <name type="scientific">Asbolus verrucosus</name>
    <name type="common">Desert ironclad beetle</name>
    <dbReference type="NCBI Taxonomy" id="1661398"/>
    <lineage>
        <taxon>Eukaryota</taxon>
        <taxon>Metazoa</taxon>
        <taxon>Ecdysozoa</taxon>
        <taxon>Arthropoda</taxon>
        <taxon>Hexapoda</taxon>
        <taxon>Insecta</taxon>
        <taxon>Pterygota</taxon>
        <taxon>Neoptera</taxon>
        <taxon>Endopterygota</taxon>
        <taxon>Coleoptera</taxon>
        <taxon>Polyphaga</taxon>
        <taxon>Cucujiformia</taxon>
        <taxon>Tenebrionidae</taxon>
        <taxon>Pimeliinae</taxon>
        <taxon>Asbolus</taxon>
    </lineage>
</organism>
<keyword evidence="12" id="KW-0628">Postsynaptic cell membrane</keyword>